<name>A0A2U8I793_9GAMM</name>
<dbReference type="AlphaFoldDB" id="A0A2U8I793"/>
<organism evidence="1 2">
    <name type="scientific">Candidatus Fukatsuia symbiotica</name>
    <dbReference type="NCBI Taxonomy" id="1878942"/>
    <lineage>
        <taxon>Bacteria</taxon>
        <taxon>Pseudomonadati</taxon>
        <taxon>Pseudomonadota</taxon>
        <taxon>Gammaproteobacteria</taxon>
        <taxon>Enterobacterales</taxon>
        <taxon>Yersiniaceae</taxon>
        <taxon>Candidatus Fukatsuia</taxon>
    </lineage>
</organism>
<evidence type="ECO:0000313" key="1">
    <source>
        <dbReference type="EMBL" id="AWK14977.1"/>
    </source>
</evidence>
<accession>A0A2U8I793</accession>
<keyword evidence="2" id="KW-1185">Reference proteome</keyword>
<reference evidence="1 2" key="1">
    <citation type="submission" date="2017-05" db="EMBL/GenBank/DDBJ databases">
        <title>Genome sequence of Candidatus Fukatsuia symbiotica and Candidatus Hamiltonella defensa from Acyrthosiphon pisum strain 5D.</title>
        <authorList>
            <person name="Patel V.A."/>
            <person name="Chevignon G."/>
            <person name="Russell J.A."/>
            <person name="Oliver K.M."/>
        </authorList>
    </citation>
    <scope>NUCLEOTIDE SEQUENCE [LARGE SCALE GENOMIC DNA]</scope>
    <source>
        <strain evidence="1 2">5D</strain>
    </source>
</reference>
<dbReference type="EMBL" id="CP021659">
    <property type="protein sequence ID" value="AWK14977.1"/>
    <property type="molecule type" value="Genomic_DNA"/>
</dbReference>
<dbReference type="Proteomes" id="UP000261875">
    <property type="component" value="Chromosome"/>
</dbReference>
<protein>
    <submittedName>
        <fullName evidence="1">Uncharacterized protein</fullName>
    </submittedName>
</protein>
<proteinExistence type="predicted"/>
<dbReference type="KEGG" id="fsm:CCS41_11680"/>
<dbReference type="RefSeq" id="WP_119797591.1">
    <property type="nucleotide sequence ID" value="NZ_CP021659.1"/>
</dbReference>
<evidence type="ECO:0000313" key="2">
    <source>
        <dbReference type="Proteomes" id="UP000261875"/>
    </source>
</evidence>
<gene>
    <name evidence="1" type="ORF">CCS41_11680</name>
</gene>
<sequence>MPCKGSVIKTINLENTRKPFVVFDDIGVQMRKKTDQGEDFIVDSNDPAAYINLRELNGVALDQSIDITGLPSFNQPALKKLVLPMSPKIKIDPVYTETDLIKWRGDTEFDAMRYFSSRESKFIFEFYKENSFIDPIKNFLGTNWMAITNLNYRYQKNNVNVYLGNDDYKLIAPGIEKNERTDDSLYRKYLHYKLYGPTKGKATIFILLNRGQSDITIARSNPSITWIIGAYHENFRDTKVEPISNGCKIFRTVPNASGETDDAIYINIDDRDNTKLTFHLSIGVGTIDFKGSTTHSVGKLIVREFNATIFKTQLTPQIIDFLDGDRRIRNMDEASRMPQMVRAYLEEMTKDSAKVLKYIPVKNLAIFGNEESNNVYYSVQSKNFVQTENKEGTLFYNTKRSHVKILFFSEIYIWFKGNLSITVDGVEQVYNDLFWVSDISNKTLKQVYLPFCHLPDSVIQGQVAYPSPSKIITFTNQKNIDRFIFFEQSYSYKQENHVLQMILQYKIDTKYPEKGLIFTEARDLPVNLATQLIQTKELVTLSDFMKNNANSNYTTVSPQIIDPWGRTGLNIIPLFNPKTETTLSIGRRLVWSSEYNPIAKGNINATLPNEIANNSEYLVSYAGTTKIVIDEEAAIAINTPVSVKHYHFWSIMDKDEKFVKLYVQQDKNSSTEINLSHFNIHNNNVLSINDTIIYTTSGFLYGLYDNQNILFVGVEENWLVKHNHWWIYFSQYIEELTRSMDGYIQFQVGQTKPIHISSHLTFSGLRQNDGLKPLAAWYDCASQQFIFCKSENSQKLSYLGMTNNSQGAWIKDVTSNNRNEIGYVDGITIDELHTLLQGIVFNDKLSSHHLIKFTGNTISDMPTSFSHINSDGEGHLKGTTVEGLLLDIERIGSEFKTILLAVTPDFTRKYPSNHALETGLTECIKNYQCYEIVKVILENNECGWYEPTSEKLFMPFGTHKLDIYLGFNRQEQCVYFMEKNENDQNLIKINKNRIRQDFQVDIVHEVGSLYERFRFNSILVLNSSKLSVLSTVEHVNIDAPALLITTPIEQTRTESFTFQIEKFRYPVIYLDHSSWGAVQCIMPGTPEAVLLSKKYRFLLLFVRKNLLVINYSFFPLRNRPDKRIKLIFKGIKVPAKGLSEYYISAPRESNLTEAKAVTLVDVILTIDKLTEYYTEQTGGATQDGHALIPCPPLEA</sequence>